<dbReference type="Proteomes" id="UP000276526">
    <property type="component" value="Unassembled WGS sequence"/>
</dbReference>
<name>A0A426PWT6_9CORY</name>
<dbReference type="EMBL" id="PQNK01000018">
    <property type="protein sequence ID" value="RRO85749.1"/>
    <property type="molecule type" value="Genomic_DNA"/>
</dbReference>
<evidence type="ECO:0000313" key="2">
    <source>
        <dbReference type="Proteomes" id="UP000276526"/>
    </source>
</evidence>
<dbReference type="Gene3D" id="1.10.10.2910">
    <property type="match status" value="1"/>
</dbReference>
<dbReference type="AlphaFoldDB" id="A0A426PWT6"/>
<dbReference type="RefSeq" id="WP_185738955.1">
    <property type="nucleotide sequence ID" value="NZ_PQNK01000018.1"/>
</dbReference>
<gene>
    <name evidence="1" type="ORF">CXF48_09870</name>
</gene>
<proteinExistence type="predicted"/>
<organism evidence="1 2">
    <name type="scientific">Corynebacterium bovis</name>
    <dbReference type="NCBI Taxonomy" id="36808"/>
    <lineage>
        <taxon>Bacteria</taxon>
        <taxon>Bacillati</taxon>
        <taxon>Actinomycetota</taxon>
        <taxon>Actinomycetes</taxon>
        <taxon>Mycobacteriales</taxon>
        <taxon>Corynebacteriaceae</taxon>
        <taxon>Corynebacterium</taxon>
    </lineage>
</organism>
<sequence>MFIASSPAAVHCVDDLVPAAEVVAGCSITVVDVDDLGEFVQGYTSRAPSGSAVVELSRVCACRDFTLAHELGHLVLGHRMGPCTYDNGLGVLQGIYKHSHEEMQEREADLFARNMLWMLEHGAGATTESHWRWLYQIAGDGAFL</sequence>
<comment type="caution">
    <text evidence="1">The sequence shown here is derived from an EMBL/GenBank/DDBJ whole genome shotgun (WGS) entry which is preliminary data.</text>
</comment>
<protein>
    <submittedName>
        <fullName evidence="1">Uncharacterized protein</fullName>
    </submittedName>
</protein>
<evidence type="ECO:0000313" key="1">
    <source>
        <dbReference type="EMBL" id="RRO85749.1"/>
    </source>
</evidence>
<reference evidence="1 2" key="1">
    <citation type="submission" date="2018-01" db="EMBL/GenBank/DDBJ databases">
        <title>Twenty Corynebacterium bovis Genomes.</title>
        <authorList>
            <person name="Gulvik C.A."/>
        </authorList>
    </citation>
    <scope>NUCLEOTIDE SEQUENCE [LARGE SCALE GENOMIC DNA]</scope>
    <source>
        <strain evidence="1 2">F6900</strain>
    </source>
</reference>
<accession>A0A426PWT6</accession>